<dbReference type="PANTHER" id="PTHR23026:SF90">
    <property type="entry name" value="IODOTYROSINE DEIODINASE 1"/>
    <property type="match status" value="1"/>
</dbReference>
<dbReference type="Pfam" id="PF00881">
    <property type="entry name" value="Nitroreductase"/>
    <property type="match status" value="2"/>
</dbReference>
<name>A0A3G1KYH5_FORW1</name>
<sequence>MYVNEVLKSIFSRRSIRKYSGQPISDEMVRDLLKAGMSAPSAHNQRPWHFVVIKNRDTLNQITRFHPYSSMLKEAALAILVCGDKKLFKTEIYWDQDCAAATENILLAAHGLGLGAVWLGIYPKEVLVKSMLKLVGAPDGIMPFSLISLGYPAEEQAAGDRFDEKRVHLDQW</sequence>
<organism evidence="5 6">
    <name type="scientific">Formimonas warabiya</name>
    <dbReference type="NCBI Taxonomy" id="1761012"/>
    <lineage>
        <taxon>Bacteria</taxon>
        <taxon>Bacillati</taxon>
        <taxon>Bacillota</taxon>
        <taxon>Clostridia</taxon>
        <taxon>Eubacteriales</taxon>
        <taxon>Peptococcaceae</taxon>
        <taxon>Candidatus Formimonas</taxon>
    </lineage>
</organism>
<dbReference type="PANTHER" id="PTHR23026">
    <property type="entry name" value="NADPH NITROREDUCTASE"/>
    <property type="match status" value="1"/>
</dbReference>
<reference evidence="5 6" key="1">
    <citation type="submission" date="2016-10" db="EMBL/GenBank/DDBJ databases">
        <title>Complete Genome Sequence of Peptococcaceae strain DCMF.</title>
        <authorList>
            <person name="Edwards R.J."/>
            <person name="Holland S.I."/>
            <person name="Deshpande N.P."/>
            <person name="Wong Y.K."/>
            <person name="Ertan H."/>
            <person name="Manefield M."/>
            <person name="Russell T.L."/>
            <person name="Lee M.J."/>
        </authorList>
    </citation>
    <scope>NUCLEOTIDE SEQUENCE [LARGE SCALE GENOMIC DNA]</scope>
    <source>
        <strain evidence="5 6">DCMF</strain>
    </source>
</reference>
<keyword evidence="2" id="KW-0288">FMN</keyword>
<evidence type="ECO:0000256" key="1">
    <source>
        <dbReference type="ARBA" id="ARBA00022630"/>
    </source>
</evidence>
<dbReference type="InterPro" id="IPR029479">
    <property type="entry name" value="Nitroreductase"/>
</dbReference>
<proteinExistence type="predicted"/>
<dbReference type="AlphaFoldDB" id="A0A3G1KYH5"/>
<dbReference type="InterPro" id="IPR000415">
    <property type="entry name" value="Nitroreductase-like"/>
</dbReference>
<dbReference type="EMBL" id="CP017634">
    <property type="protein sequence ID" value="ATW27265.1"/>
    <property type="molecule type" value="Genomic_DNA"/>
</dbReference>
<feature type="domain" description="Nitroreductase" evidence="4">
    <location>
        <begin position="11"/>
        <end position="62"/>
    </location>
</feature>
<dbReference type="Gene3D" id="3.40.109.10">
    <property type="entry name" value="NADH Oxidase"/>
    <property type="match status" value="1"/>
</dbReference>
<accession>A0A3G1KYH5</accession>
<evidence type="ECO:0000256" key="3">
    <source>
        <dbReference type="ARBA" id="ARBA00023002"/>
    </source>
</evidence>
<evidence type="ECO:0000259" key="4">
    <source>
        <dbReference type="Pfam" id="PF00881"/>
    </source>
</evidence>
<keyword evidence="1" id="KW-0285">Flavoprotein</keyword>
<evidence type="ECO:0000313" key="6">
    <source>
        <dbReference type="Proteomes" id="UP000323521"/>
    </source>
</evidence>
<dbReference type="CDD" id="cd02150">
    <property type="entry name" value="nitroreductase"/>
    <property type="match status" value="1"/>
</dbReference>
<keyword evidence="6" id="KW-1185">Reference proteome</keyword>
<dbReference type="SUPFAM" id="SSF55469">
    <property type="entry name" value="FMN-dependent nitroreductase-like"/>
    <property type="match status" value="1"/>
</dbReference>
<evidence type="ECO:0000256" key="2">
    <source>
        <dbReference type="ARBA" id="ARBA00022643"/>
    </source>
</evidence>
<dbReference type="Proteomes" id="UP000323521">
    <property type="component" value="Chromosome"/>
</dbReference>
<feature type="domain" description="Nitroreductase" evidence="4">
    <location>
        <begin position="71"/>
        <end position="151"/>
    </location>
</feature>
<gene>
    <name evidence="5" type="ORF">DCMF_23150</name>
</gene>
<evidence type="ECO:0000313" key="5">
    <source>
        <dbReference type="EMBL" id="ATW27265.1"/>
    </source>
</evidence>
<protein>
    <submittedName>
        <fullName evidence="5">Nitroreductase family protein</fullName>
    </submittedName>
</protein>
<dbReference type="InterPro" id="IPR050627">
    <property type="entry name" value="Nitroreductase/BluB"/>
</dbReference>
<dbReference type="KEGG" id="fwa:DCMF_23150"/>
<keyword evidence="3" id="KW-0560">Oxidoreductase</keyword>
<dbReference type="GO" id="GO:0016491">
    <property type="term" value="F:oxidoreductase activity"/>
    <property type="evidence" value="ECO:0007669"/>
    <property type="project" value="UniProtKB-KW"/>
</dbReference>